<sequence length="498" mass="53730">MKVLVAGYKHETNTFALDKADWSAFEKGEAFPAPVRGQQMLETMDAVAMPATGFLHYARSKGWSIVPSLWCGAVPSSYVTEDAFERICDEICNDVKAGGFDAVYLDLHGAGVAENEDDTEGELIGRVRQLVGEKMPIVVSLDLHANVTERMLRSADGMVSFRTYPHVDYVETGELAAELLSRRMAHGRRETVVWKRLPFLIPLNSQNTTTGPAKRIYERLRALDTEHGTMSSFCMAFPAADFAECAPMIWSVGENASTVVEELASLAGEPAQWRLEILCADDAVQKAMARAAESNAPVVIADTQDNPGAGGTASTTGMLHALLNARAGERFPHRVTLGVMYDARFAAAAVQAGVGATFRASLGHATELWDGPTDPPVTAEFTVRAVSDGRVTFKGPKMTGFVAGLGPSACVETGGVLVVVASGKIGAQDRELFRFVGVHPEQMKIIVVKSSNHFRADFVPLVENEQTDVVIAKARGAAAADPGDLPWRKLPDSIRRRP</sequence>
<dbReference type="EMBL" id="JACHVZ010000018">
    <property type="protein sequence ID" value="MBB2931242.1"/>
    <property type="molecule type" value="Genomic_DNA"/>
</dbReference>
<evidence type="ECO:0000313" key="5">
    <source>
        <dbReference type="Proteomes" id="UP000533533"/>
    </source>
</evidence>
<dbReference type="RefSeq" id="WP_110386235.1">
    <property type="nucleotide sequence ID" value="NZ_JACHVZ010000018.1"/>
</dbReference>
<evidence type="ECO:0000259" key="3">
    <source>
        <dbReference type="Pfam" id="PF07364"/>
    </source>
</evidence>
<comment type="caution">
    <text evidence="4">The sequence shown here is derived from an EMBL/GenBank/DDBJ whole genome shotgun (WGS) entry which is preliminary data.</text>
</comment>
<feature type="domain" description="Microcystin LR degradation protein MlrC C-terminal" evidence="2">
    <location>
        <begin position="300"/>
        <end position="489"/>
    </location>
</feature>
<evidence type="ECO:0000313" key="4">
    <source>
        <dbReference type="EMBL" id="MBB2931242.1"/>
    </source>
</evidence>
<name>A0ABR6FUX6_9BURK</name>
<accession>A0ABR6FUX6</accession>
<proteinExistence type="inferred from homology"/>
<dbReference type="Proteomes" id="UP000533533">
    <property type="component" value="Unassembled WGS sequence"/>
</dbReference>
<keyword evidence="1" id="KW-0378">Hydrolase</keyword>
<keyword evidence="1" id="KW-0479">Metal-binding</keyword>
<keyword evidence="1" id="KW-0482">Metalloprotease</keyword>
<dbReference type="InterPro" id="IPR015995">
    <property type="entry name" value="MlrC_N"/>
</dbReference>
<organism evidence="4 5">
    <name type="scientific">Paraburkholderia silvatlantica</name>
    <dbReference type="NCBI Taxonomy" id="321895"/>
    <lineage>
        <taxon>Bacteria</taxon>
        <taxon>Pseudomonadati</taxon>
        <taxon>Pseudomonadota</taxon>
        <taxon>Betaproteobacteria</taxon>
        <taxon>Burkholderiales</taxon>
        <taxon>Burkholderiaceae</taxon>
        <taxon>Paraburkholderia</taxon>
    </lineage>
</organism>
<dbReference type="Pfam" id="PF07364">
    <property type="entry name" value="DUF1485"/>
    <property type="match status" value="1"/>
</dbReference>
<dbReference type="Pfam" id="PF07171">
    <property type="entry name" value="MlrC_C"/>
    <property type="match status" value="1"/>
</dbReference>
<evidence type="ECO:0000259" key="2">
    <source>
        <dbReference type="Pfam" id="PF07171"/>
    </source>
</evidence>
<gene>
    <name evidence="4" type="ORF">FHX59_005712</name>
</gene>
<evidence type="ECO:0000256" key="1">
    <source>
        <dbReference type="PIRNR" id="PIRNR012702"/>
    </source>
</evidence>
<comment type="function">
    <text evidence="1">Involved in peptidolytic degradation of cyclic heptapeptide hepatotoxin microcystin (MC).</text>
</comment>
<dbReference type="PIRSF" id="PIRSF012702">
    <property type="entry name" value="UCP012702"/>
    <property type="match status" value="1"/>
</dbReference>
<dbReference type="InterPro" id="IPR010799">
    <property type="entry name" value="MlrC_C"/>
</dbReference>
<dbReference type="InterPro" id="IPR009197">
    <property type="entry name" value="MlrC"/>
</dbReference>
<keyword evidence="5" id="KW-1185">Reference proteome</keyword>
<reference evidence="4 5" key="1">
    <citation type="submission" date="2020-08" db="EMBL/GenBank/DDBJ databases">
        <title>Genomic Encyclopedia of Type Strains, Phase IV (KMG-V): Genome sequencing to study the core and pangenomes of soil and plant-associated prokaryotes.</title>
        <authorList>
            <person name="Whitman W."/>
        </authorList>
    </citation>
    <scope>NUCLEOTIDE SEQUENCE [LARGE SCALE GENOMIC DNA]</scope>
    <source>
        <strain evidence="4 5">SRMrh-85</strain>
    </source>
</reference>
<comment type="similarity">
    <text evidence="1">Belongs to the peptidase M81 family.</text>
</comment>
<feature type="domain" description="Microcystin LR degradation protein MlrC N-terminal" evidence="3">
    <location>
        <begin position="2"/>
        <end position="288"/>
    </location>
</feature>
<keyword evidence="1" id="KW-0645">Protease</keyword>
<protein>
    <recommendedName>
        <fullName evidence="1">Microcystinase C</fullName>
        <shortName evidence="1">MlrC</shortName>
    </recommendedName>
</protein>
<comment type="cofactor">
    <cofactor evidence="1">
        <name>Zn(2+)</name>
        <dbReference type="ChEBI" id="CHEBI:29105"/>
    </cofactor>
    <text evidence="1">Binds 1 zinc ion per subunit.</text>
</comment>